<protein>
    <submittedName>
        <fullName evidence="1">Uncharacterized protein</fullName>
    </submittedName>
</protein>
<proteinExistence type="predicted"/>
<evidence type="ECO:0000313" key="2">
    <source>
        <dbReference type="Proteomes" id="UP001162992"/>
    </source>
</evidence>
<sequence length="924" mass="102538">MLFLFTVCGLSACKISECREITIIGEGEMGHVAESVCVEEFKMTMVEVSTQASVLEDERKYESQQMDFDGAVVTEPEAPDFGSSDSKELQKVESKLEDCVQLSERIVELPLISRVGKSGGKLDEGVNGSLARSDSSVVLTMSSNRPRPIAKRDWPPGCGPWKGGERNCDRLEVACSKLKQGSLPMQAEKRQKVEKEIATWKHKKINVAVARMDEDVDFGDANDSGVIKEKNVERDLIAEATDVVGIQACKPVAMKTAFKRKPSSNNTKLKDAQVSMLIAKKSTIQGVVNYKLPLHEDLGEQLSKQRGTEDAHYKDATMPKLKIKHEGILQKVKEEKLKGDVHKKNSEIKKESRSVKTHTDVKKGKKSQKLKEATPAQHSPIPLPELEDGGRDITKFIDDPHDVKARELLRQTLKMFDTIRRKLQRDEEGGANPTGGPKRPDLKAGSLMNEKNLSINRVKKVGFVPGVEVGDHFYFRMELCIVGLHRQIQGGIDSISGKENEWGHPVATSITASGGYEDDHIDDGETIIYTGQGGNNYKGDKRQQEDQKLERGNLAMENSYRLGLPVRVIRGCKDKSSPSGTIYTYDGLYLVKQSWLDRGVSGFGVYKFKLERISGQPQLGSVIVKFVGSLKTKSSKREGMIIDDISYGQEKIPVCVVNDVDDTTPVSDTFQYITTVSLPEGFLKPSPSSGCGCKKSCSSADVCECIRKNGEKAPYIGGLLVEAKNVVYECGVQCGCPPTCHNRVTQHGIKHRLEIFKTKQKGWGVRSWDSIPSGSFVCEYIGELLDSQEAERRIGNDEYLFDLDLIKGNKTRGVDVSMFFNETAEDVNEEIEDANLSVDASNYGNVGRFINHSCSPNLFVQCVLFHHDDLSIPHIMLFAMENIPPLTELTYDYGYTVGQVMDLDGNVKVKICHCGEKNCTGRMY</sequence>
<dbReference type="EMBL" id="CM055098">
    <property type="protein sequence ID" value="KAJ7548914.1"/>
    <property type="molecule type" value="Genomic_DNA"/>
</dbReference>
<organism evidence="1 2">
    <name type="scientific">Diphasiastrum complanatum</name>
    <name type="common">Issler's clubmoss</name>
    <name type="synonym">Lycopodium complanatum</name>
    <dbReference type="NCBI Taxonomy" id="34168"/>
    <lineage>
        <taxon>Eukaryota</taxon>
        <taxon>Viridiplantae</taxon>
        <taxon>Streptophyta</taxon>
        <taxon>Embryophyta</taxon>
        <taxon>Tracheophyta</taxon>
        <taxon>Lycopodiopsida</taxon>
        <taxon>Lycopodiales</taxon>
        <taxon>Lycopodiaceae</taxon>
        <taxon>Lycopodioideae</taxon>
        <taxon>Diphasiastrum</taxon>
    </lineage>
</organism>
<gene>
    <name evidence="1" type="ORF">O6H91_07G032600</name>
</gene>
<name>A0ACC2D3T6_DIPCM</name>
<dbReference type="Proteomes" id="UP001162992">
    <property type="component" value="Chromosome 7"/>
</dbReference>
<comment type="caution">
    <text evidence="1">The sequence shown here is derived from an EMBL/GenBank/DDBJ whole genome shotgun (WGS) entry which is preliminary data.</text>
</comment>
<reference evidence="2" key="1">
    <citation type="journal article" date="2024" name="Proc. Natl. Acad. Sci. U.S.A.">
        <title>Extraordinary preservation of gene collinearity over three hundred million years revealed in homosporous lycophytes.</title>
        <authorList>
            <person name="Li C."/>
            <person name="Wickell D."/>
            <person name="Kuo L.Y."/>
            <person name="Chen X."/>
            <person name="Nie B."/>
            <person name="Liao X."/>
            <person name="Peng D."/>
            <person name="Ji J."/>
            <person name="Jenkins J."/>
            <person name="Williams M."/>
            <person name="Shu S."/>
            <person name="Plott C."/>
            <person name="Barry K."/>
            <person name="Rajasekar S."/>
            <person name="Grimwood J."/>
            <person name="Han X."/>
            <person name="Sun S."/>
            <person name="Hou Z."/>
            <person name="He W."/>
            <person name="Dai G."/>
            <person name="Sun C."/>
            <person name="Schmutz J."/>
            <person name="Leebens-Mack J.H."/>
            <person name="Li F.W."/>
            <person name="Wang L."/>
        </authorList>
    </citation>
    <scope>NUCLEOTIDE SEQUENCE [LARGE SCALE GENOMIC DNA]</scope>
    <source>
        <strain evidence="2">cv. PW_Plant_1</strain>
    </source>
</reference>
<evidence type="ECO:0000313" key="1">
    <source>
        <dbReference type="EMBL" id="KAJ7548914.1"/>
    </source>
</evidence>
<accession>A0ACC2D3T6</accession>
<keyword evidence="2" id="KW-1185">Reference proteome</keyword>